<gene>
    <name evidence="9" type="ORF">VNO78_18679</name>
</gene>
<accession>A0AAN9SL27</accession>
<keyword evidence="4" id="KW-0804">Transcription</keyword>
<dbReference type="PANTHER" id="PTHR31190">
    <property type="entry name" value="DNA-BINDING DOMAIN"/>
    <property type="match status" value="1"/>
</dbReference>
<evidence type="ECO:0000256" key="6">
    <source>
        <dbReference type="ARBA" id="ARBA00024343"/>
    </source>
</evidence>
<name>A0AAN9SL27_PSOTE</name>
<keyword evidence="2" id="KW-0805">Transcription regulation</keyword>
<dbReference type="PRINTS" id="PR00367">
    <property type="entry name" value="ETHRSPELEMNT"/>
</dbReference>
<keyword evidence="3" id="KW-0238">DNA-binding</keyword>
<evidence type="ECO:0000256" key="2">
    <source>
        <dbReference type="ARBA" id="ARBA00023015"/>
    </source>
</evidence>
<dbReference type="PROSITE" id="PS51032">
    <property type="entry name" value="AP2_ERF"/>
    <property type="match status" value="1"/>
</dbReference>
<proteinExistence type="inferred from homology"/>
<evidence type="ECO:0000256" key="3">
    <source>
        <dbReference type="ARBA" id="ARBA00023125"/>
    </source>
</evidence>
<sequence>MVKKRSKRKYALAPPPRMKRTQVNPQLESARAPQDEVRTEVPKKVTPIVAATGTALMFVVIQPTERVSSPSPFFCIGLAGCSPFSEASHNYVDDVPHLPGLLFHVLKAGLINSDKVVGCHPLWSPDSIGYCEFFGQGVKLVDRAFQVLEEIDLVELRCLKKRSLQGGTGEGTIPKLTSAESSKKEYLSEVEKPLIQKAKPGTKTDSDIWEMCGGAIISDFIPAAVTAGSRRITADYLWPDFKKRNSDLDDDFEADFREFKDDSDLDFDIDIDDHRQVKPFAFAASPRRSSTAAKSLAFKSRAEKCVKRKRKNQYRGIRQRPWGKWAAEIRDPRKGVRVWLGTFNTAEEAARAYDTEARRIRGKKAKVNFPEEAPRASVKRSKVNPYENPKTVQPIVTRKINAGYNCPMDLVEQKPLVNQYADMDSFPGCGNVLTSLPSADDMTLYFSSDQGSNSFDYADLGWSEQGPKTPAISSLLSASLDCESHFVQDVNQKNNLQSTSLDVVSMQDDSAKTLSEELVDIESELKFFQMPYLEGSWGDSSLESLLSGDTIQDAGNLMNLWSFDDIPSMAGGVF</sequence>
<dbReference type="CDD" id="cd00018">
    <property type="entry name" value="AP2"/>
    <property type="match status" value="1"/>
</dbReference>
<dbReference type="GO" id="GO:0005634">
    <property type="term" value="C:nucleus"/>
    <property type="evidence" value="ECO:0007669"/>
    <property type="project" value="UniProtKB-SubCell"/>
</dbReference>
<dbReference type="PANTHER" id="PTHR31190:SF482">
    <property type="entry name" value="AP2_ERF DOMAIN-CONTAINING PROTEIN"/>
    <property type="match status" value="1"/>
</dbReference>
<dbReference type="SMART" id="SM00380">
    <property type="entry name" value="AP2"/>
    <property type="match status" value="1"/>
</dbReference>
<evidence type="ECO:0000256" key="7">
    <source>
        <dbReference type="SAM" id="MobiDB-lite"/>
    </source>
</evidence>
<organism evidence="9 10">
    <name type="scientific">Psophocarpus tetragonolobus</name>
    <name type="common">Winged bean</name>
    <name type="synonym">Dolichos tetragonolobus</name>
    <dbReference type="NCBI Taxonomy" id="3891"/>
    <lineage>
        <taxon>Eukaryota</taxon>
        <taxon>Viridiplantae</taxon>
        <taxon>Streptophyta</taxon>
        <taxon>Embryophyta</taxon>
        <taxon>Tracheophyta</taxon>
        <taxon>Spermatophyta</taxon>
        <taxon>Magnoliopsida</taxon>
        <taxon>eudicotyledons</taxon>
        <taxon>Gunneridae</taxon>
        <taxon>Pentapetalae</taxon>
        <taxon>rosids</taxon>
        <taxon>fabids</taxon>
        <taxon>Fabales</taxon>
        <taxon>Fabaceae</taxon>
        <taxon>Papilionoideae</taxon>
        <taxon>50 kb inversion clade</taxon>
        <taxon>NPAAA clade</taxon>
        <taxon>indigoferoid/millettioid clade</taxon>
        <taxon>Phaseoleae</taxon>
        <taxon>Psophocarpus</taxon>
    </lineage>
</organism>
<evidence type="ECO:0000313" key="10">
    <source>
        <dbReference type="Proteomes" id="UP001386955"/>
    </source>
</evidence>
<feature type="compositionally biased region" description="Basic residues" evidence="7">
    <location>
        <begin position="1"/>
        <end position="10"/>
    </location>
</feature>
<evidence type="ECO:0000256" key="4">
    <source>
        <dbReference type="ARBA" id="ARBA00023163"/>
    </source>
</evidence>
<dbReference type="Proteomes" id="UP001386955">
    <property type="component" value="Unassembled WGS sequence"/>
</dbReference>
<dbReference type="InterPro" id="IPR016177">
    <property type="entry name" value="DNA-bd_dom_sf"/>
</dbReference>
<keyword evidence="10" id="KW-1185">Reference proteome</keyword>
<dbReference type="FunFam" id="3.30.730.10:FF:000001">
    <property type="entry name" value="Ethylene-responsive transcription factor 2"/>
    <property type="match status" value="1"/>
</dbReference>
<dbReference type="GO" id="GO:0009873">
    <property type="term" value="P:ethylene-activated signaling pathway"/>
    <property type="evidence" value="ECO:0007669"/>
    <property type="project" value="InterPro"/>
</dbReference>
<dbReference type="SUPFAM" id="SSF54171">
    <property type="entry name" value="DNA-binding domain"/>
    <property type="match status" value="1"/>
</dbReference>
<evidence type="ECO:0000256" key="5">
    <source>
        <dbReference type="ARBA" id="ARBA00023242"/>
    </source>
</evidence>
<reference evidence="9 10" key="1">
    <citation type="submission" date="2024-01" db="EMBL/GenBank/DDBJ databases">
        <title>The genomes of 5 underutilized Papilionoideae crops provide insights into root nodulation and disease resistanc.</title>
        <authorList>
            <person name="Jiang F."/>
        </authorList>
    </citation>
    <scope>NUCLEOTIDE SEQUENCE [LARGE SCALE GENOMIC DNA]</scope>
    <source>
        <strain evidence="9">DUOXIRENSHENG_FW03</strain>
        <tissue evidence="9">Leaves</tissue>
    </source>
</reference>
<evidence type="ECO:0000313" key="9">
    <source>
        <dbReference type="EMBL" id="KAK7397504.1"/>
    </source>
</evidence>
<keyword evidence="5" id="KW-0539">Nucleus</keyword>
<dbReference type="InterPro" id="IPR001471">
    <property type="entry name" value="AP2/ERF_dom"/>
</dbReference>
<comment type="similarity">
    <text evidence="6">Belongs to the AP2/ERF transcription factor family. ERF subfamily.</text>
</comment>
<feature type="region of interest" description="Disordered" evidence="7">
    <location>
        <begin position="1"/>
        <end position="39"/>
    </location>
</feature>
<dbReference type="Pfam" id="PF00847">
    <property type="entry name" value="AP2"/>
    <property type="match status" value="1"/>
</dbReference>
<dbReference type="Gene3D" id="3.30.730.10">
    <property type="entry name" value="AP2/ERF domain"/>
    <property type="match status" value="1"/>
</dbReference>
<comment type="caution">
    <text evidence="9">The sequence shown here is derived from an EMBL/GenBank/DDBJ whole genome shotgun (WGS) entry which is preliminary data.</text>
</comment>
<dbReference type="GO" id="GO:0003700">
    <property type="term" value="F:DNA-binding transcription factor activity"/>
    <property type="evidence" value="ECO:0007669"/>
    <property type="project" value="InterPro"/>
</dbReference>
<dbReference type="AlphaFoldDB" id="A0AAN9SL27"/>
<evidence type="ECO:0000259" key="8">
    <source>
        <dbReference type="PROSITE" id="PS51032"/>
    </source>
</evidence>
<protein>
    <recommendedName>
        <fullName evidence="8">AP2/ERF domain-containing protein</fullName>
    </recommendedName>
</protein>
<dbReference type="GO" id="GO:0003677">
    <property type="term" value="F:DNA binding"/>
    <property type="evidence" value="ECO:0007669"/>
    <property type="project" value="UniProtKB-KW"/>
</dbReference>
<evidence type="ECO:0000256" key="1">
    <source>
        <dbReference type="ARBA" id="ARBA00004123"/>
    </source>
</evidence>
<dbReference type="InterPro" id="IPR044808">
    <property type="entry name" value="ERF_plant"/>
</dbReference>
<dbReference type="InterPro" id="IPR036955">
    <property type="entry name" value="AP2/ERF_dom_sf"/>
</dbReference>
<comment type="subcellular location">
    <subcellularLocation>
        <location evidence="1">Nucleus</location>
    </subcellularLocation>
</comment>
<feature type="domain" description="AP2/ERF" evidence="8">
    <location>
        <begin position="313"/>
        <end position="370"/>
    </location>
</feature>
<dbReference type="EMBL" id="JAYMYS010000004">
    <property type="protein sequence ID" value="KAK7397504.1"/>
    <property type="molecule type" value="Genomic_DNA"/>
</dbReference>